<dbReference type="Pfam" id="PF04870">
    <property type="entry name" value="Moulting_cycle"/>
    <property type="match status" value="1"/>
</dbReference>
<evidence type="ECO:0000313" key="3">
    <source>
        <dbReference type="Proteomes" id="UP000095285"/>
    </source>
</evidence>
<dbReference type="WBParaSite" id="EN70_425">
    <property type="protein sequence ID" value="EN70_425"/>
    <property type="gene ID" value="EN70_425"/>
</dbReference>
<proteinExistence type="predicted"/>
<dbReference type="Proteomes" id="UP000095285">
    <property type="component" value="Unassembled WGS sequence"/>
</dbReference>
<feature type="region of interest" description="Disordered" evidence="1">
    <location>
        <begin position="248"/>
        <end position="274"/>
    </location>
</feature>
<evidence type="ECO:0000256" key="1">
    <source>
        <dbReference type="SAM" id="MobiDB-lite"/>
    </source>
</evidence>
<sequence length="812" mass="93242">MNERTFEIAKNLHLNWYIYAIKALLGQVGKQMYRQLTEDKQKMLALCLDQIKDDHDLVAGAKCLIQARHKAHFSTCGQDFKHDRGADKSSDTPAFITSSDFEEEEFLKNHDCERKKVKKYHRMSTRGKTSYPSHLGSENKFSKRDPAEASIQFSRFSNILHLTHVKNFTPHNFNTFEHLSRPIPLSDSPNQQKLRMSREVYLNRLLLPIDRESGDIHLTPRKNLTRKNGSFETSYLIENEIRRTTKLVGQSSNSLHYEKGKSTRSKRKNSEKSELVTNINLPAKSKNFRKSDEYYSIFNSSSERSEELYLDSVQSKIRKKKLWQRWRRSYRLITNHVMKSDHLIVDASDLQFVTLSISFISFQLISKAKQVAKMPAMHDSTVKKTPIQQVSKFISVMLSGKETNDKWIKTYEHITELKKQMDQQLESSNARVYNLRLFDLVLDSEKGTRPKVRSKHKNLISMAIDLVNGINRNGRNKELNFRFLSPRIMPLMPDKMQSQKGILSPSIMSFYKDDSPDSIISLPKLLEKSGMTEKERQAVLEMIMDVSGARVAIGMALDILSERNVFDLDDMIFETTKQINEAFKDLEKSFSIEQRNDMESKGFTFLQATQLKKILHQQGVKKLKDVNFDLEKYEKLNRKEQEEVLWENIKRIAENETQERYRKKRQAISMLSPTILAPFMFSPVFGLSILGPVVLSPSIFSPLILNPSILGPYILSPGVFLPFIISPYILSPYVLSPLIGAPYILSPYVLSPNVINPYVLSPLVLSPYILSPDIISPQTLGGQILSPNAFSPSIYADSILSISVLSPSWMSK</sequence>
<dbReference type="PANTHER" id="PTHR21523">
    <property type="match status" value="1"/>
</dbReference>
<keyword evidence="2" id="KW-0812">Transmembrane</keyword>
<evidence type="ECO:0000313" key="4">
    <source>
        <dbReference type="WBParaSite" id="EN70_425"/>
    </source>
</evidence>
<dbReference type="PANTHER" id="PTHR21523:SF44">
    <property type="entry name" value="MLT-TEN (MLT-10) RELATED"/>
    <property type="match status" value="1"/>
</dbReference>
<name>A0A1I7VMQ5_LOALO</name>
<dbReference type="STRING" id="7209.A0A1I7VMQ5"/>
<dbReference type="AlphaFoldDB" id="A0A1I7VMQ5"/>
<accession>A0A1I7VMQ5</accession>
<evidence type="ECO:0000256" key="2">
    <source>
        <dbReference type="SAM" id="Phobius"/>
    </source>
</evidence>
<feature type="transmembrane region" description="Helical" evidence="2">
    <location>
        <begin position="710"/>
        <end position="730"/>
    </location>
</feature>
<protein>
    <submittedName>
        <fullName evidence="4">PH domain-containing protein</fullName>
    </submittedName>
</protein>
<organism evidence="3 4">
    <name type="scientific">Loa loa</name>
    <name type="common">Eye worm</name>
    <name type="synonym">Filaria loa</name>
    <dbReference type="NCBI Taxonomy" id="7209"/>
    <lineage>
        <taxon>Eukaryota</taxon>
        <taxon>Metazoa</taxon>
        <taxon>Ecdysozoa</taxon>
        <taxon>Nematoda</taxon>
        <taxon>Chromadorea</taxon>
        <taxon>Rhabditida</taxon>
        <taxon>Spirurina</taxon>
        <taxon>Spiruromorpha</taxon>
        <taxon>Filarioidea</taxon>
        <taxon>Onchocercidae</taxon>
        <taxon>Loa</taxon>
    </lineage>
</organism>
<dbReference type="InterPro" id="IPR006954">
    <property type="entry name" value="Mlt-10-like"/>
</dbReference>
<reference evidence="3" key="1">
    <citation type="submission" date="2012-04" db="EMBL/GenBank/DDBJ databases">
        <title>The Genome Sequence of Loa loa.</title>
        <authorList>
            <consortium name="The Broad Institute Genome Sequencing Platform"/>
            <consortium name="Broad Institute Genome Sequencing Center for Infectious Disease"/>
            <person name="Nutman T.B."/>
            <person name="Fink D.L."/>
            <person name="Russ C."/>
            <person name="Young S."/>
            <person name="Zeng Q."/>
            <person name="Gargeya S."/>
            <person name="Alvarado L."/>
            <person name="Berlin A."/>
            <person name="Chapman S.B."/>
            <person name="Chen Z."/>
            <person name="Freedman E."/>
            <person name="Gellesch M."/>
            <person name="Goldberg J."/>
            <person name="Griggs A."/>
            <person name="Gujja S."/>
            <person name="Heilman E.R."/>
            <person name="Heiman D."/>
            <person name="Howarth C."/>
            <person name="Mehta T."/>
            <person name="Neiman D."/>
            <person name="Pearson M."/>
            <person name="Roberts A."/>
            <person name="Saif S."/>
            <person name="Shea T."/>
            <person name="Shenoy N."/>
            <person name="Sisk P."/>
            <person name="Stolte C."/>
            <person name="Sykes S."/>
            <person name="White J."/>
            <person name="Yandava C."/>
            <person name="Haas B."/>
            <person name="Henn M.R."/>
            <person name="Nusbaum C."/>
            <person name="Birren B."/>
        </authorList>
    </citation>
    <scope>NUCLEOTIDE SEQUENCE [LARGE SCALE GENOMIC DNA]</scope>
</reference>
<keyword evidence="2" id="KW-1133">Transmembrane helix</keyword>
<keyword evidence="2" id="KW-0472">Membrane</keyword>
<feature type="region of interest" description="Disordered" evidence="1">
    <location>
        <begin position="118"/>
        <end position="143"/>
    </location>
</feature>
<reference evidence="4" key="2">
    <citation type="submission" date="2016-11" db="UniProtKB">
        <authorList>
            <consortium name="WormBaseParasite"/>
        </authorList>
    </citation>
    <scope>IDENTIFICATION</scope>
</reference>
<keyword evidence="3" id="KW-1185">Reference proteome</keyword>
<feature type="transmembrane region" description="Helical" evidence="2">
    <location>
        <begin position="670"/>
        <end position="690"/>
    </location>
</feature>